<dbReference type="AlphaFoldDB" id="A0A245ZIR3"/>
<feature type="signal peptide" evidence="1">
    <location>
        <begin position="1"/>
        <end position="21"/>
    </location>
</feature>
<keyword evidence="3" id="KW-1185">Reference proteome</keyword>
<sequence>MTRILSLLAAAAALAAPISVAARDTPDVAFEKAIGDRVPGAPVRCISLSGITSSQIIDGKAIVYRVGSRMYVNQPRSGADRLDDRDILLTRNIGTQLCGADMVHLIDPGSRFIRSSVILGDFVPYAKAKAKAS</sequence>
<organism evidence="2 3">
    <name type="scientific">Sphingomonas mucosissima</name>
    <dbReference type="NCBI Taxonomy" id="370959"/>
    <lineage>
        <taxon>Bacteria</taxon>
        <taxon>Pseudomonadati</taxon>
        <taxon>Pseudomonadota</taxon>
        <taxon>Alphaproteobacteria</taxon>
        <taxon>Sphingomonadales</taxon>
        <taxon>Sphingomonadaceae</taxon>
        <taxon>Sphingomonas</taxon>
    </lineage>
</organism>
<comment type="caution">
    <text evidence="2">The sequence shown here is derived from an EMBL/GenBank/DDBJ whole genome shotgun (WGS) entry which is preliminary data.</text>
</comment>
<feature type="chain" id="PRO_5012015205" evidence="1">
    <location>
        <begin position="22"/>
        <end position="133"/>
    </location>
</feature>
<keyword evidence="1" id="KW-0732">Signal</keyword>
<reference evidence="2 3" key="1">
    <citation type="submission" date="2017-03" db="EMBL/GenBank/DDBJ databases">
        <title>Genome sequence of Sphingomonas mucosissima DSM 17494.</title>
        <authorList>
            <person name="Poehlein A."/>
            <person name="Wuebbeler J.H."/>
            <person name="Steinbuechel A."/>
            <person name="Daniel R."/>
        </authorList>
    </citation>
    <scope>NUCLEOTIDE SEQUENCE [LARGE SCALE GENOMIC DNA]</scope>
    <source>
        <strain evidence="2 3">DSM 17494</strain>
    </source>
</reference>
<dbReference type="OrthoDB" id="5956991at2"/>
<evidence type="ECO:0000313" key="3">
    <source>
        <dbReference type="Proteomes" id="UP000197783"/>
    </source>
</evidence>
<dbReference type="Proteomes" id="UP000197783">
    <property type="component" value="Unassembled WGS sequence"/>
</dbReference>
<accession>A0A245ZIR3</accession>
<gene>
    <name evidence="2" type="ORF">SPMU_20460</name>
</gene>
<evidence type="ECO:0000313" key="2">
    <source>
        <dbReference type="EMBL" id="OWK29626.1"/>
    </source>
</evidence>
<dbReference type="RefSeq" id="WP_088333771.1">
    <property type="nucleotide sequence ID" value="NZ_NBBJ01000003.1"/>
</dbReference>
<dbReference type="EMBL" id="NBBJ01000003">
    <property type="protein sequence ID" value="OWK29626.1"/>
    <property type="molecule type" value="Genomic_DNA"/>
</dbReference>
<name>A0A245ZIR3_9SPHN</name>
<proteinExistence type="predicted"/>
<evidence type="ECO:0000256" key="1">
    <source>
        <dbReference type="SAM" id="SignalP"/>
    </source>
</evidence>
<protein>
    <submittedName>
        <fullName evidence="2">Uncharacterized protein</fullName>
    </submittedName>
</protein>